<dbReference type="Pfam" id="PF00005">
    <property type="entry name" value="ABC_tran"/>
    <property type="match status" value="2"/>
</dbReference>
<dbReference type="EMBL" id="JARBDR010000328">
    <property type="protein sequence ID" value="KAJ8315994.1"/>
    <property type="molecule type" value="Genomic_DNA"/>
</dbReference>
<name>A0ABQ9FFB4_TEGGR</name>
<evidence type="ECO:0000256" key="4">
    <source>
        <dbReference type="ARBA" id="ARBA00022840"/>
    </source>
</evidence>
<sequence length="537" mass="59101">MGPSGCGKTTLLRCIVGRLSVDKGHLLVLSEKPGWPGHGVPGKLVGYMPQVICETNLSTHVAVRVILVSLLCFLSSGGQKRRVSFAVALLHEPELLILDEPTVGVDPILRERIWEHLISIARQGGSETTIIITTHYIEEARKADMSLEAIFLKLCHSDMDEDDVETLESSAYVPKISSQSLNAYDQGETTPLLAQNSLHTNTEDSLSNSDNSYNNSVHVLHACRCPCSLPAPRNIFAQVVKNLTLMKRNIGFLLFEFILPSIQIILFCLCIGRDPYDLHVAIVNNETTGLQLGKLFINSLDNVTINKSNPYVCFSPFFMDALAHSSCLLILPGVSNQTIDGSSVKLYLDMTNQQISVILQEKIMTGFQDFAEKLLNLVGLNPGLASLPIVIEDPIYGSKNPSFTNFMAPGIILSITFFLATGLTTLSFVMEKKEGLLDRSLVAGMTTFEIMLAHVCTQFLVMVVQVALLLIFALLVFHVPYKGPLIWVIILVLLQGFCGMTLGWGIEYLAVWRGYLVTIGWSFGLLAIAGFILRVKQ</sequence>
<reference evidence="9 10" key="1">
    <citation type="submission" date="2022-12" db="EMBL/GenBank/DDBJ databases">
        <title>Chromosome-level genome of Tegillarca granosa.</title>
        <authorList>
            <person name="Kim J."/>
        </authorList>
    </citation>
    <scope>NUCLEOTIDE SEQUENCE [LARGE SCALE GENOMIC DNA]</scope>
    <source>
        <strain evidence="9">Teg-2019</strain>
        <tissue evidence="9">Adductor muscle</tissue>
    </source>
</reference>
<feature type="transmembrane region" description="Helical" evidence="7">
    <location>
        <begin position="250"/>
        <end position="272"/>
    </location>
</feature>
<dbReference type="PANTHER" id="PTHR43038:SF3">
    <property type="entry name" value="ABC TRANSPORTER G FAMILY MEMBER 20 ISOFORM X1"/>
    <property type="match status" value="1"/>
</dbReference>
<evidence type="ECO:0000256" key="2">
    <source>
        <dbReference type="ARBA" id="ARBA00022692"/>
    </source>
</evidence>
<evidence type="ECO:0000256" key="7">
    <source>
        <dbReference type="SAM" id="Phobius"/>
    </source>
</evidence>
<evidence type="ECO:0000313" key="9">
    <source>
        <dbReference type="EMBL" id="KAJ8315994.1"/>
    </source>
</evidence>
<dbReference type="InterPro" id="IPR003439">
    <property type="entry name" value="ABC_transporter-like_ATP-bd"/>
</dbReference>
<dbReference type="Pfam" id="PF12698">
    <property type="entry name" value="ABC2_membrane_3"/>
    <property type="match status" value="1"/>
</dbReference>
<evidence type="ECO:0000259" key="8">
    <source>
        <dbReference type="SMART" id="SM00382"/>
    </source>
</evidence>
<dbReference type="SMART" id="SM00382">
    <property type="entry name" value="AAA"/>
    <property type="match status" value="1"/>
</dbReference>
<comment type="subcellular location">
    <subcellularLocation>
        <location evidence="1">Membrane</location>
        <topology evidence="1">Multi-pass membrane protein</topology>
    </subcellularLocation>
</comment>
<keyword evidence="6 7" id="KW-0472">Membrane</keyword>
<keyword evidence="10" id="KW-1185">Reference proteome</keyword>
<protein>
    <recommendedName>
        <fullName evidence="8">AAA+ ATPase domain-containing protein</fullName>
    </recommendedName>
</protein>
<dbReference type="SUPFAM" id="SSF52540">
    <property type="entry name" value="P-loop containing nucleoside triphosphate hydrolases"/>
    <property type="match status" value="1"/>
</dbReference>
<evidence type="ECO:0000256" key="5">
    <source>
        <dbReference type="ARBA" id="ARBA00022989"/>
    </source>
</evidence>
<evidence type="ECO:0000256" key="3">
    <source>
        <dbReference type="ARBA" id="ARBA00022741"/>
    </source>
</evidence>
<keyword evidence="2 7" id="KW-0812">Transmembrane</keyword>
<accession>A0ABQ9FFB4</accession>
<evidence type="ECO:0000313" key="10">
    <source>
        <dbReference type="Proteomes" id="UP001217089"/>
    </source>
</evidence>
<evidence type="ECO:0000256" key="1">
    <source>
        <dbReference type="ARBA" id="ARBA00004141"/>
    </source>
</evidence>
<dbReference type="PANTHER" id="PTHR43038">
    <property type="entry name" value="ATP-BINDING CASSETTE, SUB-FAMILY H, MEMBER 1"/>
    <property type="match status" value="1"/>
</dbReference>
<dbReference type="Gene3D" id="3.40.50.300">
    <property type="entry name" value="P-loop containing nucleotide triphosphate hydrolases"/>
    <property type="match status" value="2"/>
</dbReference>
<proteinExistence type="predicted"/>
<keyword evidence="5 7" id="KW-1133">Transmembrane helix</keyword>
<feature type="transmembrane region" description="Helical" evidence="7">
    <location>
        <begin position="484"/>
        <end position="506"/>
    </location>
</feature>
<dbReference type="Proteomes" id="UP001217089">
    <property type="component" value="Unassembled WGS sequence"/>
</dbReference>
<feature type="transmembrane region" description="Helical" evidence="7">
    <location>
        <begin position="512"/>
        <end position="533"/>
    </location>
</feature>
<keyword evidence="4" id="KW-0067">ATP-binding</keyword>
<evidence type="ECO:0000256" key="6">
    <source>
        <dbReference type="ARBA" id="ARBA00023136"/>
    </source>
</evidence>
<dbReference type="InterPro" id="IPR013525">
    <property type="entry name" value="ABC2_TM"/>
</dbReference>
<feature type="domain" description="AAA+ ATPase" evidence="8">
    <location>
        <begin position="1"/>
        <end position="156"/>
    </location>
</feature>
<feature type="transmembrane region" description="Helical" evidence="7">
    <location>
        <begin position="406"/>
        <end position="430"/>
    </location>
</feature>
<dbReference type="InterPro" id="IPR027417">
    <property type="entry name" value="P-loop_NTPase"/>
</dbReference>
<dbReference type="InterPro" id="IPR003593">
    <property type="entry name" value="AAA+_ATPase"/>
</dbReference>
<keyword evidence="3" id="KW-0547">Nucleotide-binding</keyword>
<comment type="caution">
    <text evidence="9">The sequence shown here is derived from an EMBL/GenBank/DDBJ whole genome shotgun (WGS) entry which is preliminary data.</text>
</comment>
<gene>
    <name evidence="9" type="ORF">KUTeg_006008</name>
</gene>
<organism evidence="9 10">
    <name type="scientific">Tegillarca granosa</name>
    <name type="common">Malaysian cockle</name>
    <name type="synonym">Anadara granosa</name>
    <dbReference type="NCBI Taxonomy" id="220873"/>
    <lineage>
        <taxon>Eukaryota</taxon>
        <taxon>Metazoa</taxon>
        <taxon>Spiralia</taxon>
        <taxon>Lophotrochozoa</taxon>
        <taxon>Mollusca</taxon>
        <taxon>Bivalvia</taxon>
        <taxon>Autobranchia</taxon>
        <taxon>Pteriomorphia</taxon>
        <taxon>Arcoida</taxon>
        <taxon>Arcoidea</taxon>
        <taxon>Arcidae</taxon>
        <taxon>Tegillarca</taxon>
    </lineage>
</organism>
<feature type="transmembrane region" description="Helical" evidence="7">
    <location>
        <begin position="450"/>
        <end position="477"/>
    </location>
</feature>